<gene>
    <name evidence="11" type="primary">LOC105750227</name>
</gene>
<dbReference type="GO" id="GO:0033691">
    <property type="term" value="F:sialic acid binding"/>
    <property type="evidence" value="ECO:0007669"/>
    <property type="project" value="TreeGrafter"/>
</dbReference>
<evidence type="ECO:0000256" key="8">
    <source>
        <dbReference type="SAM" id="Phobius"/>
    </source>
</evidence>
<dbReference type="InterPro" id="IPR007110">
    <property type="entry name" value="Ig-like_dom"/>
</dbReference>
<reference evidence="11" key="3">
    <citation type="submission" date="2025-09" db="UniProtKB">
        <authorList>
            <consortium name="Ensembl"/>
        </authorList>
    </citation>
    <scope>IDENTIFICATION</scope>
</reference>
<keyword evidence="2 8" id="KW-0812">Transmembrane</keyword>
<dbReference type="SMART" id="SM00409">
    <property type="entry name" value="IG"/>
    <property type="match status" value="1"/>
</dbReference>
<keyword evidence="3" id="KW-0430">Lectin</keyword>
<evidence type="ECO:0000256" key="5">
    <source>
        <dbReference type="ARBA" id="ARBA00022989"/>
    </source>
</evidence>
<feature type="signal peptide" evidence="9">
    <location>
        <begin position="1"/>
        <end position="30"/>
    </location>
</feature>
<dbReference type="InterPro" id="IPR013106">
    <property type="entry name" value="Ig_V-set"/>
</dbReference>
<reference evidence="11 12" key="1">
    <citation type="journal article" date="2011" name="Proc. Natl. Acad. Sci. U.S.A.">
        <title>Genetic diversity and population structure of the endangered marsupial Sarcophilus harrisii (Tasmanian devil).</title>
        <authorList>
            <person name="Miller W."/>
            <person name="Hayes V.M."/>
            <person name="Ratan A."/>
            <person name="Petersen D.C."/>
            <person name="Wittekindt N.E."/>
            <person name="Miller J."/>
            <person name="Walenz B."/>
            <person name="Knight J."/>
            <person name="Qi J."/>
            <person name="Zhao F."/>
            <person name="Wang Q."/>
            <person name="Bedoya-Reina O.C."/>
            <person name="Katiyar N."/>
            <person name="Tomsho L.P."/>
            <person name="Kasson L.M."/>
            <person name="Hardie R.A."/>
            <person name="Woodbridge P."/>
            <person name="Tindall E.A."/>
            <person name="Bertelsen M.F."/>
            <person name="Dixon D."/>
            <person name="Pyecroft S."/>
            <person name="Helgen K.M."/>
            <person name="Lesk A.M."/>
            <person name="Pringle T.H."/>
            <person name="Patterson N."/>
            <person name="Zhang Y."/>
            <person name="Kreiss A."/>
            <person name="Woods G.M."/>
            <person name="Jones M.E."/>
            <person name="Schuster S.C."/>
        </authorList>
    </citation>
    <scope>NUCLEOTIDE SEQUENCE [LARGE SCALE GENOMIC DNA]</scope>
</reference>
<dbReference type="InterPro" id="IPR003599">
    <property type="entry name" value="Ig_sub"/>
</dbReference>
<dbReference type="GeneTree" id="ENSGT01150000286907"/>
<evidence type="ECO:0000256" key="7">
    <source>
        <dbReference type="ARBA" id="ARBA00038361"/>
    </source>
</evidence>
<feature type="chain" id="PRO_5029655611" description="Ig-like domain-containing protein" evidence="9">
    <location>
        <begin position="31"/>
        <end position="290"/>
    </location>
</feature>
<evidence type="ECO:0000256" key="6">
    <source>
        <dbReference type="ARBA" id="ARBA00023136"/>
    </source>
</evidence>
<dbReference type="Ensembl" id="ENSSHAT00000000872.2">
    <property type="protein sequence ID" value="ENSSHAP00000000862.2"/>
    <property type="gene ID" value="ENSSHAG00000000771.2"/>
</dbReference>
<keyword evidence="4" id="KW-0130">Cell adhesion</keyword>
<dbReference type="GO" id="GO:0030246">
    <property type="term" value="F:carbohydrate binding"/>
    <property type="evidence" value="ECO:0007669"/>
    <property type="project" value="UniProtKB-KW"/>
</dbReference>
<dbReference type="eggNOG" id="ENOG502S41V">
    <property type="taxonomic scope" value="Eukaryota"/>
</dbReference>
<dbReference type="GO" id="GO:0005886">
    <property type="term" value="C:plasma membrane"/>
    <property type="evidence" value="ECO:0007669"/>
    <property type="project" value="TreeGrafter"/>
</dbReference>
<dbReference type="PROSITE" id="PS50835">
    <property type="entry name" value="IG_LIKE"/>
    <property type="match status" value="1"/>
</dbReference>
<dbReference type="AlphaFoldDB" id="G3VCF8"/>
<dbReference type="PANTHER" id="PTHR12035:SF125">
    <property type="entry name" value="SIALIC ACID-BINDING IG-LIKE LECTIN 5"/>
    <property type="match status" value="1"/>
</dbReference>
<dbReference type="Pfam" id="PF07686">
    <property type="entry name" value="V-set"/>
    <property type="match status" value="1"/>
</dbReference>
<dbReference type="HOGENOM" id="CLU_024444_6_0_1"/>
<protein>
    <recommendedName>
        <fullName evidence="10">Ig-like domain-containing protein</fullName>
    </recommendedName>
</protein>
<evidence type="ECO:0000256" key="2">
    <source>
        <dbReference type="ARBA" id="ARBA00022692"/>
    </source>
</evidence>
<evidence type="ECO:0000256" key="9">
    <source>
        <dbReference type="SAM" id="SignalP"/>
    </source>
</evidence>
<dbReference type="InterPro" id="IPR013783">
    <property type="entry name" value="Ig-like_fold"/>
</dbReference>
<name>G3VCF8_SARHA</name>
<keyword evidence="9" id="KW-0732">Signal</keyword>
<dbReference type="GeneID" id="105750227"/>
<sequence>MGGTGPSEIWFSPVTRVLLLLGLLWEESLCQISRYETKRQPMVTVLEGMCAWVPCNISSPMEYNFKVFPKYGYWFKKRTYEKYDKLVATNDPDREVEIEDQGRFHFVGNPGMDNCFLSITETQKADSGQYYFWMERGEQVNQTYMKLLVYVNVTDLTQKPDIYIPEKLESGKAVTLNCSFPWVCEESKTFRFSWMGAALPSQQKVLSSSPYSEISFIPEPQHHGTNLTCQLTFPGHQLSTERTVQLSVSLFSAQENSSWPLMFTLLRGALMGAGFALTYGLTWLYYTRRS</sequence>
<evidence type="ECO:0000256" key="1">
    <source>
        <dbReference type="ARBA" id="ARBA00004167"/>
    </source>
</evidence>
<evidence type="ECO:0000313" key="11">
    <source>
        <dbReference type="Ensembl" id="ENSSHAP00000000862.2"/>
    </source>
</evidence>
<keyword evidence="12" id="KW-1185">Reference proteome</keyword>
<evidence type="ECO:0000256" key="3">
    <source>
        <dbReference type="ARBA" id="ARBA00022734"/>
    </source>
</evidence>
<dbReference type="Gene3D" id="2.60.40.10">
    <property type="entry name" value="Immunoglobulins"/>
    <property type="match status" value="2"/>
</dbReference>
<dbReference type="GO" id="GO:0007155">
    <property type="term" value="P:cell adhesion"/>
    <property type="evidence" value="ECO:0007669"/>
    <property type="project" value="UniProtKB-KW"/>
</dbReference>
<comment type="subcellular location">
    <subcellularLocation>
        <location evidence="1">Membrane</location>
        <topology evidence="1">Single-pass membrane protein</topology>
    </subcellularLocation>
</comment>
<feature type="transmembrane region" description="Helical" evidence="8">
    <location>
        <begin position="259"/>
        <end position="286"/>
    </location>
</feature>
<dbReference type="PANTHER" id="PTHR12035">
    <property type="entry name" value="SIALIC ACID BINDING IMMUNOGLOBULIN-LIKE LECTIN"/>
    <property type="match status" value="1"/>
</dbReference>
<evidence type="ECO:0000313" key="12">
    <source>
        <dbReference type="Proteomes" id="UP000007648"/>
    </source>
</evidence>
<comment type="similarity">
    <text evidence="7">Belongs to the immunoglobulin superfamily. SIGLEC (sialic acid binding Ig-like lectin) family.</text>
</comment>
<evidence type="ECO:0000259" key="10">
    <source>
        <dbReference type="PROSITE" id="PS50835"/>
    </source>
</evidence>
<keyword evidence="5 8" id="KW-1133">Transmembrane helix</keyword>
<dbReference type="STRING" id="9305.ENSSHAP00000000862"/>
<dbReference type="InParanoid" id="G3VCF8"/>
<reference evidence="11" key="2">
    <citation type="submission" date="2025-08" db="UniProtKB">
        <authorList>
            <consortium name="Ensembl"/>
        </authorList>
    </citation>
    <scope>IDENTIFICATION</scope>
</reference>
<proteinExistence type="inferred from homology"/>
<dbReference type="SUPFAM" id="SSF48726">
    <property type="entry name" value="Immunoglobulin"/>
    <property type="match status" value="2"/>
</dbReference>
<dbReference type="RefSeq" id="XP_031819160.1">
    <property type="nucleotide sequence ID" value="XM_031963300.1"/>
</dbReference>
<accession>G3VCF8</accession>
<dbReference type="InterPro" id="IPR051036">
    <property type="entry name" value="SIGLEC"/>
</dbReference>
<dbReference type="InterPro" id="IPR036179">
    <property type="entry name" value="Ig-like_dom_sf"/>
</dbReference>
<organism evidence="11 12">
    <name type="scientific">Sarcophilus harrisii</name>
    <name type="common">Tasmanian devil</name>
    <name type="synonym">Sarcophilus laniarius</name>
    <dbReference type="NCBI Taxonomy" id="9305"/>
    <lineage>
        <taxon>Eukaryota</taxon>
        <taxon>Metazoa</taxon>
        <taxon>Chordata</taxon>
        <taxon>Craniata</taxon>
        <taxon>Vertebrata</taxon>
        <taxon>Euteleostomi</taxon>
        <taxon>Mammalia</taxon>
        <taxon>Metatheria</taxon>
        <taxon>Dasyuromorphia</taxon>
        <taxon>Dasyuridae</taxon>
        <taxon>Sarcophilus</taxon>
    </lineage>
</organism>
<evidence type="ECO:0000256" key="4">
    <source>
        <dbReference type="ARBA" id="ARBA00022889"/>
    </source>
</evidence>
<dbReference type="Proteomes" id="UP000007648">
    <property type="component" value="Unassembled WGS sequence"/>
</dbReference>
<keyword evidence="6 8" id="KW-0472">Membrane</keyword>
<feature type="domain" description="Ig-like" evidence="10">
    <location>
        <begin position="160"/>
        <end position="245"/>
    </location>
</feature>